<accession>A0A365UAS1</accession>
<gene>
    <name evidence="2" type="ORF">DRV85_05840</name>
</gene>
<dbReference type="InterPro" id="IPR010593">
    <property type="entry name" value="DUF1159"/>
</dbReference>
<proteinExistence type="predicted"/>
<organism evidence="2 3">
    <name type="scientific">Rhodosalinus halophilus</name>
    <dbReference type="NCBI Taxonomy" id="2259333"/>
    <lineage>
        <taxon>Bacteria</taxon>
        <taxon>Pseudomonadati</taxon>
        <taxon>Pseudomonadota</taxon>
        <taxon>Alphaproteobacteria</taxon>
        <taxon>Rhodobacterales</taxon>
        <taxon>Paracoccaceae</taxon>
        <taxon>Rhodosalinus</taxon>
    </lineage>
</organism>
<feature type="region of interest" description="Disordered" evidence="1">
    <location>
        <begin position="1"/>
        <end position="24"/>
    </location>
</feature>
<protein>
    <submittedName>
        <fullName evidence="2">DUF721 domain-containing protein</fullName>
    </submittedName>
</protein>
<comment type="caution">
    <text evidence="2">The sequence shown here is derived from an EMBL/GenBank/DDBJ whole genome shotgun (WGS) entry which is preliminary data.</text>
</comment>
<evidence type="ECO:0000313" key="2">
    <source>
        <dbReference type="EMBL" id="RBI86275.1"/>
    </source>
</evidence>
<evidence type="ECO:0000313" key="3">
    <source>
        <dbReference type="Proteomes" id="UP000253370"/>
    </source>
</evidence>
<evidence type="ECO:0000256" key="1">
    <source>
        <dbReference type="SAM" id="MobiDB-lite"/>
    </source>
</evidence>
<dbReference type="Proteomes" id="UP000253370">
    <property type="component" value="Unassembled WGS sequence"/>
</dbReference>
<sequence length="186" mass="19848">MPSTRIDPTRRRPSLTQKPARGRGFARAASILQPQIRKAAEGRGFAVTRVLTHWDEIAGAEIARLARPVKVSHSGPGFGATLTLLTTGANAPLVEMQKERLRDRINAAYGYNAVARLKITQTSATGFAEAQAAFAPPEAAPEPRPDPARCARAAELAAPVQDDHLRAALEDLGRAVLSRASGPSTR</sequence>
<dbReference type="PIRSF" id="PIRSF032064">
    <property type="entry name" value="UCP032064"/>
    <property type="match status" value="1"/>
</dbReference>
<reference evidence="2 3" key="1">
    <citation type="submission" date="2018-07" db="EMBL/GenBank/DDBJ databases">
        <title>Rhodosalinus sp. strain E84T genomic sequence and assembly.</title>
        <authorList>
            <person name="Liu Z.-W."/>
            <person name="Lu D.-C."/>
        </authorList>
    </citation>
    <scope>NUCLEOTIDE SEQUENCE [LARGE SCALE GENOMIC DNA]</scope>
    <source>
        <strain evidence="2 3">E84</strain>
    </source>
</reference>
<dbReference type="AlphaFoldDB" id="A0A365UAS1"/>
<keyword evidence="3" id="KW-1185">Reference proteome</keyword>
<dbReference type="Pfam" id="PF05258">
    <property type="entry name" value="DciA"/>
    <property type="match status" value="1"/>
</dbReference>
<dbReference type="OrthoDB" id="7160947at2"/>
<name>A0A365UAS1_9RHOB</name>
<dbReference type="EMBL" id="QNTQ01000005">
    <property type="protein sequence ID" value="RBI86275.1"/>
    <property type="molecule type" value="Genomic_DNA"/>
</dbReference>
<dbReference type="InterPro" id="IPR007922">
    <property type="entry name" value="DciA-like"/>
</dbReference>